<dbReference type="AlphaFoldDB" id="D4B343"/>
<comment type="caution">
    <text evidence="1">The sequence shown here is derived from an EMBL/GenBank/DDBJ whole genome shotgun (WGS) entry which is preliminary data.</text>
</comment>
<evidence type="ECO:0000313" key="1">
    <source>
        <dbReference type="EMBL" id="EFE30198.1"/>
    </source>
</evidence>
<dbReference type="STRING" id="663331.D4B343"/>
<evidence type="ECO:0000313" key="2">
    <source>
        <dbReference type="Proteomes" id="UP000008866"/>
    </source>
</evidence>
<dbReference type="Proteomes" id="UP000008866">
    <property type="component" value="Unassembled WGS sequence"/>
</dbReference>
<name>D4B343_ARTBC</name>
<keyword evidence="2" id="KW-1185">Reference proteome</keyword>
<dbReference type="OrthoDB" id="4174135at2759"/>
<accession>D4B343</accession>
<reference evidence="2" key="1">
    <citation type="journal article" date="2011" name="Genome Biol.">
        <title>Comparative and functional genomics provide insights into the pathogenicity of dermatophytic fungi.</title>
        <authorList>
            <person name="Burmester A."/>
            <person name="Shelest E."/>
            <person name="Gloeckner G."/>
            <person name="Heddergott C."/>
            <person name="Schindler S."/>
            <person name="Staib P."/>
            <person name="Heidel A."/>
            <person name="Felder M."/>
            <person name="Petzold A."/>
            <person name="Szafranski K."/>
            <person name="Feuermann M."/>
            <person name="Pedruzzi I."/>
            <person name="Priebe S."/>
            <person name="Groth M."/>
            <person name="Winkler R."/>
            <person name="Li W."/>
            <person name="Kniemeyer O."/>
            <person name="Schroeckh V."/>
            <person name="Hertweck C."/>
            <person name="Hube B."/>
            <person name="White T.C."/>
            <person name="Platzer M."/>
            <person name="Guthke R."/>
            <person name="Heitman J."/>
            <person name="Woestemeyer J."/>
            <person name="Zipfel P.F."/>
            <person name="Monod M."/>
            <person name="Brakhage A.A."/>
        </authorList>
    </citation>
    <scope>NUCLEOTIDE SEQUENCE [LARGE SCALE GENOMIC DNA]</scope>
    <source>
        <strain evidence="2">ATCC MYA-4681 / CBS 112371</strain>
    </source>
</reference>
<sequence>MGFENPLLLPLVRSAYVKFYLSKQRGVPIEPDIFTCRACDADYQVEVRALDRDRLALVTTKWTNLGAGLDPEDIRWKKNNEKQRAVDLEPVKSSSKENVSLFEDAEGPPLASLTDKNESYLLNNNYRYSLGHLWPGVWMTLGGKHLQWYHFFYYFCYKEVGMIVKFYVDPPLWTGTIVLYLAVYYCNLLGLF</sequence>
<dbReference type="KEGG" id="abe:ARB_02877"/>
<protein>
    <submittedName>
        <fullName evidence="1">Uncharacterized protein</fullName>
    </submittedName>
</protein>
<dbReference type="OMA" id="RACDADY"/>
<gene>
    <name evidence="1" type="ORF">ARB_02877</name>
</gene>
<organism evidence="1 2">
    <name type="scientific">Arthroderma benhamiae (strain ATCC MYA-4681 / CBS 112371)</name>
    <name type="common">Trichophyton mentagrophytes</name>
    <dbReference type="NCBI Taxonomy" id="663331"/>
    <lineage>
        <taxon>Eukaryota</taxon>
        <taxon>Fungi</taxon>
        <taxon>Dikarya</taxon>
        <taxon>Ascomycota</taxon>
        <taxon>Pezizomycotina</taxon>
        <taxon>Eurotiomycetes</taxon>
        <taxon>Eurotiomycetidae</taxon>
        <taxon>Onygenales</taxon>
        <taxon>Arthrodermataceae</taxon>
        <taxon>Trichophyton</taxon>
    </lineage>
</organism>
<dbReference type="HOGENOM" id="CLU_1518937_0_0_1"/>
<dbReference type="RefSeq" id="XP_003010838.1">
    <property type="nucleotide sequence ID" value="XM_003010792.1"/>
</dbReference>
<dbReference type="EMBL" id="ABSU01000032">
    <property type="protein sequence ID" value="EFE30198.1"/>
    <property type="molecule type" value="Genomic_DNA"/>
</dbReference>
<dbReference type="GeneID" id="9524953"/>
<proteinExistence type="predicted"/>